<reference evidence="1 2" key="1">
    <citation type="submission" date="2024-01" db="EMBL/GenBank/DDBJ databases">
        <title>The genomes of 5 underutilized Papilionoideae crops provide insights into root nodulation and disease resistanc.</title>
        <authorList>
            <person name="Jiang F."/>
        </authorList>
    </citation>
    <scope>NUCLEOTIDE SEQUENCE [LARGE SCALE GENOMIC DNA]</scope>
    <source>
        <strain evidence="1">LVBAO_FW01</strain>
        <tissue evidence="1">Leaves</tissue>
    </source>
</reference>
<organism evidence="1 2">
    <name type="scientific">Canavalia gladiata</name>
    <name type="common">Sword bean</name>
    <name type="synonym">Dolichos gladiatus</name>
    <dbReference type="NCBI Taxonomy" id="3824"/>
    <lineage>
        <taxon>Eukaryota</taxon>
        <taxon>Viridiplantae</taxon>
        <taxon>Streptophyta</taxon>
        <taxon>Embryophyta</taxon>
        <taxon>Tracheophyta</taxon>
        <taxon>Spermatophyta</taxon>
        <taxon>Magnoliopsida</taxon>
        <taxon>eudicotyledons</taxon>
        <taxon>Gunneridae</taxon>
        <taxon>Pentapetalae</taxon>
        <taxon>rosids</taxon>
        <taxon>fabids</taxon>
        <taxon>Fabales</taxon>
        <taxon>Fabaceae</taxon>
        <taxon>Papilionoideae</taxon>
        <taxon>50 kb inversion clade</taxon>
        <taxon>NPAAA clade</taxon>
        <taxon>indigoferoid/millettioid clade</taxon>
        <taxon>Phaseoleae</taxon>
        <taxon>Canavalia</taxon>
    </lineage>
</organism>
<dbReference type="AlphaFoldDB" id="A0AAN9KTL9"/>
<name>A0AAN9KTL9_CANGL</name>
<accession>A0AAN9KTL9</accession>
<keyword evidence="2" id="KW-1185">Reference proteome</keyword>
<evidence type="ECO:0000313" key="2">
    <source>
        <dbReference type="Proteomes" id="UP001367508"/>
    </source>
</evidence>
<comment type="caution">
    <text evidence="1">The sequence shown here is derived from an EMBL/GenBank/DDBJ whole genome shotgun (WGS) entry which is preliminary data.</text>
</comment>
<evidence type="ECO:0000313" key="1">
    <source>
        <dbReference type="EMBL" id="KAK7323730.1"/>
    </source>
</evidence>
<protein>
    <submittedName>
        <fullName evidence="1">Uncharacterized protein</fullName>
    </submittedName>
</protein>
<sequence>MDVQGNRGRSGLPPLCLDQTTSVGYWMGRISSVRFRVAHVVRRCQFDTIHTYPKKKKPSLGCEYLQQPKIIVIPQGKSG</sequence>
<dbReference type="EMBL" id="JAYMYQ010000006">
    <property type="protein sequence ID" value="KAK7323730.1"/>
    <property type="molecule type" value="Genomic_DNA"/>
</dbReference>
<proteinExistence type="predicted"/>
<gene>
    <name evidence="1" type="ORF">VNO77_27220</name>
</gene>
<dbReference type="Proteomes" id="UP001367508">
    <property type="component" value="Unassembled WGS sequence"/>
</dbReference>